<keyword evidence="1" id="KW-0328">Glycosyltransferase</keyword>
<dbReference type="EMBL" id="BONK01000002">
    <property type="protein sequence ID" value="GIG20186.1"/>
    <property type="molecule type" value="Genomic_DNA"/>
</dbReference>
<dbReference type="InterPro" id="IPR028098">
    <property type="entry name" value="Glyco_trans_4-like_N"/>
</dbReference>
<dbReference type="Gene3D" id="3.40.50.2000">
    <property type="entry name" value="Glycogen Phosphorylase B"/>
    <property type="match status" value="2"/>
</dbReference>
<keyword evidence="2 4" id="KW-0808">Transferase</keyword>
<evidence type="ECO:0000256" key="2">
    <source>
        <dbReference type="ARBA" id="ARBA00022679"/>
    </source>
</evidence>
<evidence type="ECO:0000259" key="3">
    <source>
        <dbReference type="Pfam" id="PF13439"/>
    </source>
</evidence>
<name>A0A919NYU9_9CELL</name>
<dbReference type="Proteomes" id="UP000632740">
    <property type="component" value="Unassembled WGS sequence"/>
</dbReference>
<gene>
    <name evidence="4" type="ORF">Cch01nite_09100</name>
</gene>
<keyword evidence="5" id="KW-1185">Reference proteome</keyword>
<evidence type="ECO:0000256" key="1">
    <source>
        <dbReference type="ARBA" id="ARBA00022676"/>
    </source>
</evidence>
<dbReference type="GO" id="GO:0016757">
    <property type="term" value="F:glycosyltransferase activity"/>
    <property type="evidence" value="ECO:0007669"/>
    <property type="project" value="UniProtKB-KW"/>
</dbReference>
<dbReference type="PANTHER" id="PTHR46401">
    <property type="entry name" value="GLYCOSYLTRANSFERASE WBBK-RELATED"/>
    <property type="match status" value="1"/>
</dbReference>
<feature type="domain" description="Glycosyltransferase subfamily 4-like N-terminal" evidence="3">
    <location>
        <begin position="16"/>
        <end position="177"/>
    </location>
</feature>
<dbReference type="Pfam" id="PF13439">
    <property type="entry name" value="Glyco_transf_4"/>
    <property type="match status" value="1"/>
</dbReference>
<dbReference type="PANTHER" id="PTHR46401:SF2">
    <property type="entry name" value="GLYCOSYLTRANSFERASE WBBK-RELATED"/>
    <property type="match status" value="1"/>
</dbReference>
<dbReference type="SUPFAM" id="SSF53756">
    <property type="entry name" value="UDP-Glycosyltransferase/glycogen phosphorylase"/>
    <property type="match status" value="1"/>
</dbReference>
<dbReference type="CDD" id="cd03809">
    <property type="entry name" value="GT4_MtfB-like"/>
    <property type="match status" value="1"/>
</dbReference>
<dbReference type="GO" id="GO:0009103">
    <property type="term" value="P:lipopolysaccharide biosynthetic process"/>
    <property type="evidence" value="ECO:0007669"/>
    <property type="project" value="TreeGrafter"/>
</dbReference>
<comment type="caution">
    <text evidence="4">The sequence shown here is derived from an EMBL/GenBank/DDBJ whole genome shotgun (WGS) entry which is preliminary data.</text>
</comment>
<evidence type="ECO:0000313" key="4">
    <source>
        <dbReference type="EMBL" id="GIG20186.1"/>
    </source>
</evidence>
<dbReference type="Pfam" id="PF13692">
    <property type="entry name" value="Glyco_trans_1_4"/>
    <property type="match status" value="1"/>
</dbReference>
<organism evidence="4 5">
    <name type="scientific">Cellulomonas chitinilytica</name>
    <dbReference type="NCBI Taxonomy" id="398759"/>
    <lineage>
        <taxon>Bacteria</taxon>
        <taxon>Bacillati</taxon>
        <taxon>Actinomycetota</taxon>
        <taxon>Actinomycetes</taxon>
        <taxon>Micrococcales</taxon>
        <taxon>Cellulomonadaceae</taxon>
        <taxon>Cellulomonas</taxon>
    </lineage>
</organism>
<dbReference type="RefSeq" id="WP_203749129.1">
    <property type="nucleotide sequence ID" value="NZ_BONK01000002.1"/>
</dbReference>
<accession>A0A919NYU9</accession>
<dbReference type="AlphaFoldDB" id="A0A919NYU9"/>
<proteinExistence type="predicted"/>
<reference evidence="4" key="1">
    <citation type="submission" date="2021-01" db="EMBL/GenBank/DDBJ databases">
        <title>Whole genome shotgun sequence of Cellulomonas chitinilytica NBRC 110799.</title>
        <authorList>
            <person name="Komaki H."/>
            <person name="Tamura T."/>
        </authorList>
    </citation>
    <scope>NUCLEOTIDE SEQUENCE</scope>
    <source>
        <strain evidence="4">NBRC 110799</strain>
    </source>
</reference>
<evidence type="ECO:0000313" key="5">
    <source>
        <dbReference type="Proteomes" id="UP000632740"/>
    </source>
</evidence>
<sequence>MRITLDATPLLGPRTGIGRYTTHLLAELPGALARAGVVADLRVSTWTLRGGRVPALPPGIRQVGYRVPARALRAAWRVAPFPPAEALVGRTDVFHGVNFVVPPAWRAAEVVTVHDLTYEEHTDTVSPADLAYRGLVRRAVGRGAHVLTPSAHVAGQVRDFYGLAESQVTATPLGVDPGWSLASPPTERWLADHGLTGDYVVFVGSLGPRKNLRRLVEAFGRVRSGGLTLALAGPAGRAADVGGGPHVVPTGWLGEGELRSLVAGARALVLPSLDEGFGLPVLEALAAGRPVLASEIPVLREVAGTHAVFANPLDVAALAEGLRAVLELPDDEEARAGRRAWAARFTWASTADLTARAYREIAR</sequence>
<protein>
    <submittedName>
        <fullName evidence="4">Glycosyl transferase</fullName>
    </submittedName>
</protein>